<dbReference type="InterPro" id="IPR057436">
    <property type="entry name" value="5TMH_Lnb"/>
</dbReference>
<keyword evidence="1" id="KW-1133">Transmembrane helix</keyword>
<keyword evidence="5" id="KW-1185">Reference proteome</keyword>
<evidence type="ECO:0000259" key="2">
    <source>
        <dbReference type="Pfam" id="PF13387"/>
    </source>
</evidence>
<feature type="domain" description="Lnb N-terminal periplasmic" evidence="2">
    <location>
        <begin position="31"/>
        <end position="169"/>
    </location>
</feature>
<feature type="domain" description="Lnb-like transmembrane" evidence="3">
    <location>
        <begin position="257"/>
        <end position="389"/>
    </location>
</feature>
<accession>A0ABY6CU31</accession>
<feature type="transmembrane region" description="Helical" evidence="1">
    <location>
        <begin position="288"/>
        <end position="309"/>
    </location>
</feature>
<dbReference type="EMBL" id="CP106679">
    <property type="protein sequence ID" value="UXP34026.1"/>
    <property type="molecule type" value="Genomic_DNA"/>
</dbReference>
<keyword evidence="1" id="KW-0812">Transmembrane</keyword>
<dbReference type="Pfam" id="PF13387">
    <property type="entry name" value="Lnb_N"/>
    <property type="match status" value="1"/>
</dbReference>
<keyword evidence="1" id="KW-0472">Membrane</keyword>
<dbReference type="RefSeq" id="WP_262311452.1">
    <property type="nucleotide sequence ID" value="NZ_CP106679.1"/>
</dbReference>
<dbReference type="Proteomes" id="UP001065174">
    <property type="component" value="Chromosome"/>
</dbReference>
<evidence type="ECO:0000313" key="5">
    <source>
        <dbReference type="Proteomes" id="UP001065174"/>
    </source>
</evidence>
<name>A0ABY6CU31_9BACT</name>
<evidence type="ECO:0000313" key="4">
    <source>
        <dbReference type="EMBL" id="UXP34026.1"/>
    </source>
</evidence>
<feature type="transmembrane region" description="Helical" evidence="1">
    <location>
        <begin position="255"/>
        <end position="276"/>
    </location>
</feature>
<reference evidence="4" key="1">
    <citation type="submission" date="2022-09" db="EMBL/GenBank/DDBJ databases">
        <title>Comparative genomics and taxonomic characterization of three novel marine species of genus Reichenbachiella exhibiting antioxidant and polysaccharide degradation activities.</title>
        <authorList>
            <person name="Muhammad N."/>
            <person name="Lee Y.-J."/>
            <person name="Ko J."/>
            <person name="Kim S.-G."/>
        </authorList>
    </citation>
    <scope>NUCLEOTIDE SEQUENCE</scope>
    <source>
        <strain evidence="4">BKB1-1</strain>
    </source>
</reference>
<feature type="transmembrane region" description="Helical" evidence="1">
    <location>
        <begin position="321"/>
        <end position="336"/>
    </location>
</feature>
<gene>
    <name evidence="4" type="ORF">N6H18_08730</name>
</gene>
<dbReference type="InterPro" id="IPR025178">
    <property type="entry name" value="Lnb_N"/>
</dbReference>
<protein>
    <submittedName>
        <fullName evidence="4">DUF4105 domain-containing protein</fullName>
    </submittedName>
</protein>
<evidence type="ECO:0000256" key="1">
    <source>
        <dbReference type="SAM" id="Phobius"/>
    </source>
</evidence>
<dbReference type="Pfam" id="PF25221">
    <property type="entry name" value="5TMH_Lnb"/>
    <property type="match status" value="1"/>
</dbReference>
<evidence type="ECO:0000259" key="3">
    <source>
        <dbReference type="Pfam" id="PF25221"/>
    </source>
</evidence>
<organism evidence="4 5">
    <name type="scientific">Reichenbachiella agarivorans</name>
    <dbReference type="NCBI Taxonomy" id="2979464"/>
    <lineage>
        <taxon>Bacteria</taxon>
        <taxon>Pseudomonadati</taxon>
        <taxon>Bacteroidota</taxon>
        <taxon>Cytophagia</taxon>
        <taxon>Cytophagales</taxon>
        <taxon>Reichenbachiellaceae</taxon>
        <taxon>Reichenbachiella</taxon>
    </lineage>
</organism>
<sequence length="397" mass="45703">MRLVKIAWVFVVLCFAFESVRAQGIMLSEEAEVSVLTMGPGQEQLYSAFGHSALRIHDDQNSIDIFYNYGVFDFDQPNFYLNFAKGKLLYKLGLNNYSRQIKYYMRINRTIVEQTLDLTQSEKQEVFDVLMENAKPENAEYYYNYCYDNCATKIRDVINTVLAGKVQYNYHYASDSMSYRDLMDKYLGQQPWGDVGIDYCLGSEIDRLADGPAYMYMPEYLKIALDGAHITNDSTIKPLVKQKRTLNIAADKPSAASPITPFHVFVVLFFVVGIFTHRGLKYSLNFRFIDVILYGTTGLLGFSLLFLWFGTDHLSQNNLNLIWSTPLNLIALALLFKKERPAWLRYYFNAYGIVLILLIITDGALPQQLNEAFIPLVLALIVRSFYLGYWLKRGVVY</sequence>
<feature type="transmembrane region" description="Helical" evidence="1">
    <location>
        <begin position="372"/>
        <end position="391"/>
    </location>
</feature>
<proteinExistence type="predicted"/>
<feature type="transmembrane region" description="Helical" evidence="1">
    <location>
        <begin position="348"/>
        <end position="366"/>
    </location>
</feature>